<accession>A0A7S4MHH3</accession>
<dbReference type="AlphaFoldDB" id="A0A7S4MHH3"/>
<feature type="domain" description="von Hippel-Lindau disease tumour suppressor beta" evidence="3">
    <location>
        <begin position="157"/>
        <end position="218"/>
    </location>
</feature>
<feature type="region of interest" description="Disordered" evidence="1">
    <location>
        <begin position="493"/>
        <end position="536"/>
    </location>
</feature>
<feature type="chain" id="PRO_5030522168" description="von Hippel-Lindau disease tumour suppressor beta domain-containing protein" evidence="2">
    <location>
        <begin position="23"/>
        <end position="536"/>
    </location>
</feature>
<name>A0A7S4MHH3_9STRA</name>
<evidence type="ECO:0000256" key="2">
    <source>
        <dbReference type="SAM" id="SignalP"/>
    </source>
</evidence>
<reference evidence="4" key="1">
    <citation type="submission" date="2021-01" db="EMBL/GenBank/DDBJ databases">
        <authorList>
            <person name="Corre E."/>
            <person name="Pelletier E."/>
            <person name="Niang G."/>
            <person name="Scheremetjew M."/>
            <person name="Finn R."/>
            <person name="Kale V."/>
            <person name="Holt S."/>
            <person name="Cochrane G."/>
            <person name="Meng A."/>
            <person name="Brown T."/>
            <person name="Cohen L."/>
        </authorList>
    </citation>
    <scope>NUCLEOTIDE SEQUENCE</scope>
    <source>
        <strain evidence="4">Isolate 1302-5</strain>
    </source>
</reference>
<dbReference type="InterPro" id="IPR024053">
    <property type="entry name" value="VHL_beta_dom"/>
</dbReference>
<evidence type="ECO:0000256" key="1">
    <source>
        <dbReference type="SAM" id="MobiDB-lite"/>
    </source>
</evidence>
<organism evidence="4">
    <name type="scientific">Odontella aurita</name>
    <dbReference type="NCBI Taxonomy" id="265563"/>
    <lineage>
        <taxon>Eukaryota</taxon>
        <taxon>Sar</taxon>
        <taxon>Stramenopiles</taxon>
        <taxon>Ochrophyta</taxon>
        <taxon>Bacillariophyta</taxon>
        <taxon>Mediophyceae</taxon>
        <taxon>Biddulphiophycidae</taxon>
        <taxon>Eupodiscales</taxon>
        <taxon>Odontellaceae</taxon>
        <taxon>Odontella</taxon>
    </lineage>
</organism>
<dbReference type="EMBL" id="HBKQ01012913">
    <property type="protein sequence ID" value="CAE2222335.1"/>
    <property type="molecule type" value="Transcribed_RNA"/>
</dbReference>
<protein>
    <recommendedName>
        <fullName evidence="3">von Hippel-Lindau disease tumour suppressor beta domain-containing protein</fullName>
    </recommendedName>
</protein>
<dbReference type="InterPro" id="IPR036208">
    <property type="entry name" value="VHL_sf"/>
</dbReference>
<evidence type="ECO:0000259" key="3">
    <source>
        <dbReference type="Pfam" id="PF01847"/>
    </source>
</evidence>
<dbReference type="InterPro" id="IPR037140">
    <property type="entry name" value="VHL_beta_dom_sf"/>
</dbReference>
<evidence type="ECO:0000313" key="4">
    <source>
        <dbReference type="EMBL" id="CAE2222335.1"/>
    </source>
</evidence>
<proteinExistence type="predicted"/>
<feature type="signal peptide" evidence="2">
    <location>
        <begin position="1"/>
        <end position="22"/>
    </location>
</feature>
<dbReference type="Pfam" id="PF01847">
    <property type="entry name" value="VHL"/>
    <property type="match status" value="1"/>
</dbReference>
<gene>
    <name evidence="4" type="ORF">OAUR00152_LOCUS8839</name>
</gene>
<keyword evidence="2" id="KW-0732">Signal</keyword>
<sequence length="536" mass="60571">MAILHPKRAAVLAACLARAAAAAVDDDFFGNSISSTSQLPYDENGKLSSHVLIYPAGNCAEYVRNHFGGRPNPFGFEFFAVEGEASDKFFSEAELPDPESEQQQPEDIDGCHLACQEIGADRSISHAIMPQRHYDGSQDSDYPDDFERFFAERCQKTEVGFMNYHSRTHPIRLYWISPEGEERPHGEIKYAERNTKCFESYLGHTFRFRDGETNEILADHVVEFVTMRGIGAGVGPYDTQGRDFDDEIRRTHSQEWNRHDRVTRTFSSLGFRKGRLPDDVFSSMGAFYYNNRNFREKEEWTGKGVFINWWEVDVYFVQIPWGLKGRWQARLMELVEAWTGVELEQTDMYGLRRYEEGARLLTHVDRESTHAASLIVNIAQGNLSKPWPVEVYDHGNRLHEVPMTPGDVVYYESARCLHGRNRPLEGPGAYYVNLFTHYRPVGDPRWFARPNPEGTPEPLVDVGECRLVGNGEEFGNGAVECDDPAVGPNLSPTLFSGRGGDSLQTWWEEVSPEEKKKKITPAVSGGGGGGGDDDEL</sequence>
<dbReference type="SUPFAM" id="SSF49468">
    <property type="entry name" value="VHL"/>
    <property type="match status" value="1"/>
</dbReference>
<dbReference type="Gene3D" id="2.60.40.780">
    <property type="entry name" value="von Hippel-Lindau disease tumour suppressor, beta domain"/>
    <property type="match status" value="1"/>
</dbReference>